<proteinExistence type="predicted"/>
<dbReference type="RefSeq" id="WP_041955157.1">
    <property type="nucleotide sequence ID" value="NZ_JRPN01000008.1"/>
</dbReference>
<protein>
    <submittedName>
        <fullName evidence="1">Uncharacterized protein</fullName>
    </submittedName>
</protein>
<accession>A0A0A3XZC0</accession>
<evidence type="ECO:0000313" key="1">
    <source>
        <dbReference type="EMBL" id="KGT79735.1"/>
    </source>
</evidence>
<dbReference type="EMBL" id="JRPN01000008">
    <property type="protein sequence ID" value="KGT79735.1"/>
    <property type="molecule type" value="Genomic_DNA"/>
</dbReference>
<gene>
    <name evidence="1" type="ORF">MA20_10870</name>
</gene>
<comment type="caution">
    <text evidence="1">The sequence shown here is derived from an EMBL/GenBank/DDBJ whole genome shotgun (WGS) entry which is preliminary data.</text>
</comment>
<organism evidence="1 2">
    <name type="scientific">Bradyrhizobium japonicum</name>
    <dbReference type="NCBI Taxonomy" id="375"/>
    <lineage>
        <taxon>Bacteria</taxon>
        <taxon>Pseudomonadati</taxon>
        <taxon>Pseudomonadota</taxon>
        <taxon>Alphaproteobacteria</taxon>
        <taxon>Hyphomicrobiales</taxon>
        <taxon>Nitrobacteraceae</taxon>
        <taxon>Bradyrhizobium</taxon>
    </lineage>
</organism>
<name>A0A0A3XZC0_BRAJP</name>
<sequence>MTIETCEAYTVTDTFSDAMVRIERLGSCRRLVFAVSNPHHSERIIVAKLIVPAELMHELA</sequence>
<dbReference type="AlphaFoldDB" id="A0A0A3XZC0"/>
<evidence type="ECO:0000313" key="2">
    <source>
        <dbReference type="Proteomes" id="UP000030377"/>
    </source>
</evidence>
<dbReference type="Proteomes" id="UP000030377">
    <property type="component" value="Unassembled WGS sequence"/>
</dbReference>
<reference evidence="1 2" key="1">
    <citation type="submission" date="2014-09" db="EMBL/GenBank/DDBJ databases">
        <title>Draft genome of Bradyrhizobium japonicum Is-34.</title>
        <authorList>
            <person name="Tsurumaru H."/>
            <person name="Yamakawa T."/>
            <person name="Hashimoto S."/>
            <person name="Okizaki K."/>
            <person name="Kanesaki Y."/>
            <person name="Yoshikawa H."/>
            <person name="Yajima S."/>
        </authorList>
    </citation>
    <scope>NUCLEOTIDE SEQUENCE [LARGE SCALE GENOMIC DNA]</scope>
    <source>
        <strain evidence="1 2">Is-34</strain>
    </source>
</reference>